<evidence type="ECO:0000313" key="3">
    <source>
        <dbReference type="Proteomes" id="UP000177039"/>
    </source>
</evidence>
<keyword evidence="1" id="KW-0812">Transmembrane</keyword>
<feature type="transmembrane region" description="Helical" evidence="1">
    <location>
        <begin position="135"/>
        <end position="154"/>
    </location>
</feature>
<organism evidence="2 3">
    <name type="scientific">Candidatus Curtissbacteria bacterium RIFCSPLOWO2_01_FULL_42_50</name>
    <dbReference type="NCBI Taxonomy" id="1797730"/>
    <lineage>
        <taxon>Bacteria</taxon>
        <taxon>Candidatus Curtissiibacteriota</taxon>
    </lineage>
</organism>
<name>A0A1F5H7H7_9BACT</name>
<feature type="transmembrane region" description="Helical" evidence="1">
    <location>
        <begin position="38"/>
        <end position="56"/>
    </location>
</feature>
<protein>
    <submittedName>
        <fullName evidence="2">Uncharacterized protein</fullName>
    </submittedName>
</protein>
<proteinExistence type="predicted"/>
<evidence type="ECO:0000256" key="1">
    <source>
        <dbReference type="SAM" id="Phobius"/>
    </source>
</evidence>
<dbReference type="EMBL" id="MFBT01000006">
    <property type="protein sequence ID" value="OGE00020.1"/>
    <property type="molecule type" value="Genomic_DNA"/>
</dbReference>
<feature type="transmembrane region" description="Helical" evidence="1">
    <location>
        <begin position="92"/>
        <end position="114"/>
    </location>
</feature>
<feature type="transmembrane region" description="Helical" evidence="1">
    <location>
        <begin position="12"/>
        <end position="32"/>
    </location>
</feature>
<dbReference type="AlphaFoldDB" id="A0A1F5H7H7"/>
<keyword evidence="1" id="KW-0472">Membrane</keyword>
<evidence type="ECO:0000313" key="2">
    <source>
        <dbReference type="EMBL" id="OGE00020.1"/>
    </source>
</evidence>
<sequence>MLPNQTIEVISDVATATIMASLAWLFIDALVLRFEVKIFLKSAGFSLLTLVFTLNLAQVFSASASPQLIFWLESIGLWLIFAAFILDSHSKLQFLAILAIISLFFLKGHILLSVQGALISTTTLALAKITKHNDLILFGLGFVLITIGKFFSYLENTLGVANMALSASILYILAAITLFYWLWQYLVIRFNLAHKLPKLGI</sequence>
<dbReference type="Proteomes" id="UP000177039">
    <property type="component" value="Unassembled WGS sequence"/>
</dbReference>
<gene>
    <name evidence="2" type="ORF">A3B54_05180</name>
</gene>
<feature type="transmembrane region" description="Helical" evidence="1">
    <location>
        <begin position="68"/>
        <end position="86"/>
    </location>
</feature>
<comment type="caution">
    <text evidence="2">The sequence shown here is derived from an EMBL/GenBank/DDBJ whole genome shotgun (WGS) entry which is preliminary data.</text>
</comment>
<keyword evidence="1" id="KW-1133">Transmembrane helix</keyword>
<reference evidence="2 3" key="1">
    <citation type="journal article" date="2016" name="Nat. Commun.">
        <title>Thousands of microbial genomes shed light on interconnected biogeochemical processes in an aquifer system.</title>
        <authorList>
            <person name="Anantharaman K."/>
            <person name="Brown C.T."/>
            <person name="Hug L.A."/>
            <person name="Sharon I."/>
            <person name="Castelle C.J."/>
            <person name="Probst A.J."/>
            <person name="Thomas B.C."/>
            <person name="Singh A."/>
            <person name="Wilkins M.J."/>
            <person name="Karaoz U."/>
            <person name="Brodie E.L."/>
            <person name="Williams K.H."/>
            <person name="Hubbard S.S."/>
            <person name="Banfield J.F."/>
        </authorList>
    </citation>
    <scope>NUCLEOTIDE SEQUENCE [LARGE SCALE GENOMIC DNA]</scope>
</reference>
<accession>A0A1F5H7H7</accession>
<feature type="transmembrane region" description="Helical" evidence="1">
    <location>
        <begin position="160"/>
        <end position="183"/>
    </location>
</feature>